<evidence type="ECO:0000313" key="7">
    <source>
        <dbReference type="EMBL" id="MEQ2359475.1"/>
    </source>
</evidence>
<dbReference type="InterPro" id="IPR041489">
    <property type="entry name" value="PDZ_6"/>
</dbReference>
<dbReference type="RefSeq" id="WP_303223411.1">
    <property type="nucleotide sequence ID" value="NZ_JBBMEI010000055.1"/>
</dbReference>
<dbReference type="PANTHER" id="PTHR22939">
    <property type="entry name" value="SERINE PROTEASE FAMILY S1C HTRA-RELATED"/>
    <property type="match status" value="1"/>
</dbReference>
<dbReference type="GO" id="GO:0008233">
    <property type="term" value="F:peptidase activity"/>
    <property type="evidence" value="ECO:0007669"/>
    <property type="project" value="UniProtKB-KW"/>
</dbReference>
<evidence type="ECO:0000256" key="5">
    <source>
        <dbReference type="SAM" id="Phobius"/>
    </source>
</evidence>
<evidence type="ECO:0000256" key="2">
    <source>
        <dbReference type="ARBA" id="ARBA00022670"/>
    </source>
</evidence>
<sequence>MRNDKKASSENYSFIKETIKEQPTDRKRLAGKFLTAAVCGVIFGACAAGTMALIVPKALERFGTAPDQKAVVTLTPSVKAEQVTPTPEATEQEKTSASTAWQNDLSDGMSQIAEEPRRALVRISAAGEDSDLLDDSFLEYGDEEGFVFLKNSEAFYILTVSDQMQEADKFTVTFSDGTVTDGILCKKDLRTGFFVIKVPFTSVDEETQEKIPAAPLVAADDMKQTESVIAIGSPSGDYDSLMGGTITSVTGTLKVADEEYGMLTTDMVGSEEGGGILLNSSGEVAGIIWNQEEDRTNVIRAVETAQLRPLLESMANGEDICYIGIMGATISSYQSENLDVPRGVYVDAVDEDSPAMTAGIQNGDILHALDGQEVQSMEEYASVLQGLNKGTRTTVNVYRKNPFGEYEDVQLKVTIKEK</sequence>
<evidence type="ECO:0000256" key="3">
    <source>
        <dbReference type="ARBA" id="ARBA00022801"/>
    </source>
</evidence>
<dbReference type="InterPro" id="IPR009003">
    <property type="entry name" value="Peptidase_S1_PA"/>
</dbReference>
<dbReference type="SUPFAM" id="SSF50494">
    <property type="entry name" value="Trypsin-like serine proteases"/>
    <property type="match status" value="1"/>
</dbReference>
<feature type="domain" description="PDZ" evidence="6">
    <location>
        <begin position="308"/>
        <end position="401"/>
    </location>
</feature>
<dbReference type="SMART" id="SM00228">
    <property type="entry name" value="PDZ"/>
    <property type="match status" value="1"/>
</dbReference>
<organism evidence="7 8">
    <name type="scientific">Blautia intestinihominis</name>
    <dbReference type="NCBI Taxonomy" id="3133152"/>
    <lineage>
        <taxon>Bacteria</taxon>
        <taxon>Bacillati</taxon>
        <taxon>Bacillota</taxon>
        <taxon>Clostridia</taxon>
        <taxon>Lachnospirales</taxon>
        <taxon>Lachnospiraceae</taxon>
        <taxon>Blautia</taxon>
    </lineage>
</organism>
<dbReference type="GO" id="GO:0006508">
    <property type="term" value="P:proteolysis"/>
    <property type="evidence" value="ECO:0007669"/>
    <property type="project" value="UniProtKB-KW"/>
</dbReference>
<keyword evidence="3 7" id="KW-0378">Hydrolase</keyword>
<feature type="transmembrane region" description="Helical" evidence="5">
    <location>
        <begin position="33"/>
        <end position="55"/>
    </location>
</feature>
<dbReference type="Gene3D" id="2.30.42.10">
    <property type="match status" value="1"/>
</dbReference>
<accession>A0ABV1AP45</accession>
<gene>
    <name evidence="7" type="ORF">WMO75_14325</name>
</gene>
<dbReference type="InterPro" id="IPR001940">
    <property type="entry name" value="Peptidase_S1C"/>
</dbReference>
<comment type="caution">
    <text evidence="7">The sequence shown here is derived from an EMBL/GenBank/DDBJ whole genome shotgun (WGS) entry which is preliminary data.</text>
</comment>
<dbReference type="PRINTS" id="PR00834">
    <property type="entry name" value="PROTEASES2C"/>
</dbReference>
<dbReference type="EMBL" id="JBBMEI010000055">
    <property type="protein sequence ID" value="MEQ2359475.1"/>
    <property type="molecule type" value="Genomic_DNA"/>
</dbReference>
<feature type="region of interest" description="Disordered" evidence="4">
    <location>
        <begin position="79"/>
        <end position="100"/>
    </location>
</feature>
<evidence type="ECO:0000256" key="4">
    <source>
        <dbReference type="SAM" id="MobiDB-lite"/>
    </source>
</evidence>
<dbReference type="Pfam" id="PF17820">
    <property type="entry name" value="PDZ_6"/>
    <property type="match status" value="1"/>
</dbReference>
<evidence type="ECO:0000313" key="8">
    <source>
        <dbReference type="Proteomes" id="UP001446032"/>
    </source>
</evidence>
<keyword evidence="8" id="KW-1185">Reference proteome</keyword>
<keyword evidence="2 7" id="KW-0645">Protease</keyword>
<dbReference type="InterPro" id="IPR036034">
    <property type="entry name" value="PDZ_sf"/>
</dbReference>
<dbReference type="Pfam" id="PF13365">
    <property type="entry name" value="Trypsin_2"/>
    <property type="match status" value="1"/>
</dbReference>
<proteinExistence type="inferred from homology"/>
<evidence type="ECO:0000256" key="1">
    <source>
        <dbReference type="ARBA" id="ARBA00010541"/>
    </source>
</evidence>
<keyword evidence="5" id="KW-1133">Transmembrane helix</keyword>
<evidence type="ECO:0000259" key="6">
    <source>
        <dbReference type="PROSITE" id="PS50106"/>
    </source>
</evidence>
<feature type="compositionally biased region" description="Polar residues" evidence="4">
    <location>
        <begin position="83"/>
        <end position="100"/>
    </location>
</feature>
<dbReference type="PANTHER" id="PTHR22939:SF129">
    <property type="entry name" value="SERINE PROTEASE HTRA2, MITOCHONDRIAL"/>
    <property type="match status" value="1"/>
</dbReference>
<keyword evidence="5" id="KW-0472">Membrane</keyword>
<comment type="similarity">
    <text evidence="1">Belongs to the peptidase S1C family.</text>
</comment>
<keyword evidence="5" id="KW-0812">Transmembrane</keyword>
<dbReference type="Proteomes" id="UP001446032">
    <property type="component" value="Unassembled WGS sequence"/>
</dbReference>
<dbReference type="EC" id="3.4.21.-" evidence="7"/>
<dbReference type="SUPFAM" id="SSF50156">
    <property type="entry name" value="PDZ domain-like"/>
    <property type="match status" value="1"/>
</dbReference>
<reference evidence="7 8" key="1">
    <citation type="submission" date="2024-03" db="EMBL/GenBank/DDBJ databases">
        <title>Human intestinal bacterial collection.</title>
        <authorList>
            <person name="Pauvert C."/>
            <person name="Hitch T.C.A."/>
            <person name="Clavel T."/>
        </authorList>
    </citation>
    <scope>NUCLEOTIDE SEQUENCE [LARGE SCALE GENOMIC DNA]</scope>
    <source>
        <strain evidence="7 8">CLA-AA-H95</strain>
    </source>
</reference>
<dbReference type="PROSITE" id="PS50106">
    <property type="entry name" value="PDZ"/>
    <property type="match status" value="1"/>
</dbReference>
<name>A0ABV1AP45_9FIRM</name>
<dbReference type="InterPro" id="IPR001478">
    <property type="entry name" value="PDZ"/>
</dbReference>
<protein>
    <submittedName>
        <fullName evidence="7">S1C family serine protease</fullName>
        <ecNumber evidence="7">3.4.21.-</ecNumber>
    </submittedName>
</protein>
<dbReference type="Gene3D" id="2.40.10.120">
    <property type="match status" value="1"/>
</dbReference>